<dbReference type="EMBL" id="JAXOJX010000034">
    <property type="protein sequence ID" value="MDZ5458804.1"/>
    <property type="molecule type" value="Genomic_DNA"/>
</dbReference>
<dbReference type="Proteomes" id="UP001293718">
    <property type="component" value="Unassembled WGS sequence"/>
</dbReference>
<evidence type="ECO:0000313" key="1">
    <source>
        <dbReference type="EMBL" id="MDZ5458804.1"/>
    </source>
</evidence>
<organism evidence="1 2">
    <name type="scientific">Azohydromonas lata</name>
    <dbReference type="NCBI Taxonomy" id="45677"/>
    <lineage>
        <taxon>Bacteria</taxon>
        <taxon>Pseudomonadati</taxon>
        <taxon>Pseudomonadota</taxon>
        <taxon>Betaproteobacteria</taxon>
        <taxon>Burkholderiales</taxon>
        <taxon>Sphaerotilaceae</taxon>
        <taxon>Azohydromonas</taxon>
    </lineage>
</organism>
<keyword evidence="2" id="KW-1185">Reference proteome</keyword>
<gene>
    <name evidence="1" type="ORF">SM757_19670</name>
</gene>
<comment type="caution">
    <text evidence="1">The sequence shown here is derived from an EMBL/GenBank/DDBJ whole genome shotgun (WGS) entry which is preliminary data.</text>
</comment>
<protein>
    <submittedName>
        <fullName evidence="1">Recombinase RecA</fullName>
    </submittedName>
</protein>
<evidence type="ECO:0000313" key="2">
    <source>
        <dbReference type="Proteomes" id="UP001293718"/>
    </source>
</evidence>
<name>A0ABU5II30_9BURK</name>
<reference evidence="1 2" key="1">
    <citation type="submission" date="2023-11" db="EMBL/GenBank/DDBJ databases">
        <title>Draft genome of Azohydromonas lata strain H1 (DSM1123), a polyhydroxyalkanoate producer.</title>
        <authorList>
            <person name="Traversa D."/>
            <person name="D'Addabbo P."/>
            <person name="Pazzani C."/>
            <person name="Manzari C."/>
            <person name="Chiara M."/>
            <person name="Scrascia M."/>
        </authorList>
    </citation>
    <scope>NUCLEOTIDE SEQUENCE [LARGE SCALE GENOMIC DNA]</scope>
    <source>
        <strain evidence="1 2">H1</strain>
    </source>
</reference>
<proteinExistence type="predicted"/>
<accession>A0ABU5II30</accession>
<sequence>MALPRSSPPGISHSLASLPPAVAAGLWRGSEMGQPPVSAWATGFEALDRELPGGGWPGGALTELLQPQPAVLEWR</sequence>
<feature type="non-terminal residue" evidence="1">
    <location>
        <position position="75"/>
    </location>
</feature>